<feature type="transmembrane region" description="Helical" evidence="1">
    <location>
        <begin position="20"/>
        <end position="41"/>
    </location>
</feature>
<evidence type="ECO:0000256" key="1">
    <source>
        <dbReference type="SAM" id="Phobius"/>
    </source>
</evidence>
<name>A0ABR4LBX5_9EURO</name>
<dbReference type="GeneID" id="98142343"/>
<dbReference type="RefSeq" id="XP_070880816.1">
    <property type="nucleotide sequence ID" value="XM_071027271.1"/>
</dbReference>
<evidence type="ECO:0000313" key="3">
    <source>
        <dbReference type="Proteomes" id="UP001610432"/>
    </source>
</evidence>
<reference evidence="2 3" key="1">
    <citation type="submission" date="2024-07" db="EMBL/GenBank/DDBJ databases">
        <title>Section-level genome sequencing and comparative genomics of Aspergillus sections Usti and Cavernicolus.</title>
        <authorList>
            <consortium name="Lawrence Berkeley National Laboratory"/>
            <person name="Nybo J.L."/>
            <person name="Vesth T.C."/>
            <person name="Theobald S."/>
            <person name="Frisvad J.C."/>
            <person name="Larsen T.O."/>
            <person name="Kjaerboelling I."/>
            <person name="Rothschild-Mancinelli K."/>
            <person name="Lyhne E.K."/>
            <person name="Kogle M.E."/>
            <person name="Barry K."/>
            <person name="Clum A."/>
            <person name="Na H."/>
            <person name="Ledsgaard L."/>
            <person name="Lin J."/>
            <person name="Lipzen A."/>
            <person name="Kuo A."/>
            <person name="Riley R."/>
            <person name="Mondo S."/>
            <person name="Labutti K."/>
            <person name="Haridas S."/>
            <person name="Pangalinan J."/>
            <person name="Salamov A.A."/>
            <person name="Simmons B.A."/>
            <person name="Magnuson J.K."/>
            <person name="Chen J."/>
            <person name="Drula E."/>
            <person name="Henrissat B."/>
            <person name="Wiebenga A."/>
            <person name="Lubbers R.J."/>
            <person name="Gomes A.C."/>
            <person name="Macurrencykelacurrency M.R."/>
            <person name="Stajich J."/>
            <person name="Grigoriev I.V."/>
            <person name="Mortensen U.H."/>
            <person name="De Vries R.P."/>
            <person name="Baker S.E."/>
            <person name="Andersen M.R."/>
        </authorList>
    </citation>
    <scope>NUCLEOTIDE SEQUENCE [LARGE SCALE GENOMIC DNA]</scope>
    <source>
        <strain evidence="2 3">CBS 449.75</strain>
    </source>
</reference>
<protein>
    <submittedName>
        <fullName evidence="2">Uncharacterized protein</fullName>
    </submittedName>
</protein>
<gene>
    <name evidence="2" type="ORF">BJX67DRAFT_318164</name>
</gene>
<keyword evidence="1" id="KW-0812">Transmembrane</keyword>
<proteinExistence type="predicted"/>
<sequence>MGPLLRIRTLLQLRNGLPCTFWTLGDILSFIPVPFLALHLITSYEHCAATRQRNVPYIHPSFSNPWFFVSKFPTYTLH</sequence>
<evidence type="ECO:0000313" key="2">
    <source>
        <dbReference type="EMBL" id="KAL2860922.1"/>
    </source>
</evidence>
<keyword evidence="1" id="KW-1133">Transmembrane helix</keyword>
<comment type="caution">
    <text evidence="2">The sequence shown here is derived from an EMBL/GenBank/DDBJ whole genome shotgun (WGS) entry which is preliminary data.</text>
</comment>
<dbReference type="EMBL" id="JBFXLQ010000079">
    <property type="protein sequence ID" value="KAL2860922.1"/>
    <property type="molecule type" value="Genomic_DNA"/>
</dbReference>
<keyword evidence="3" id="KW-1185">Reference proteome</keyword>
<dbReference type="Proteomes" id="UP001610432">
    <property type="component" value="Unassembled WGS sequence"/>
</dbReference>
<accession>A0ABR4LBX5</accession>
<organism evidence="2 3">
    <name type="scientific">Aspergillus lucknowensis</name>
    <dbReference type="NCBI Taxonomy" id="176173"/>
    <lineage>
        <taxon>Eukaryota</taxon>
        <taxon>Fungi</taxon>
        <taxon>Dikarya</taxon>
        <taxon>Ascomycota</taxon>
        <taxon>Pezizomycotina</taxon>
        <taxon>Eurotiomycetes</taxon>
        <taxon>Eurotiomycetidae</taxon>
        <taxon>Eurotiales</taxon>
        <taxon>Aspergillaceae</taxon>
        <taxon>Aspergillus</taxon>
        <taxon>Aspergillus subgen. Nidulantes</taxon>
    </lineage>
</organism>
<keyword evidence="1" id="KW-0472">Membrane</keyword>